<dbReference type="InParanoid" id="E5R530"/>
<accession>E5R530</accession>
<protein>
    <submittedName>
        <fullName evidence="1">Predicted protein</fullName>
    </submittedName>
</protein>
<organism evidence="2">
    <name type="scientific">Leptosphaeria maculans (strain JN3 / isolate v23.1.3 / race Av1-4-5-6-7-8)</name>
    <name type="common">Blackleg fungus</name>
    <name type="synonym">Phoma lingam</name>
    <dbReference type="NCBI Taxonomy" id="985895"/>
    <lineage>
        <taxon>Eukaryota</taxon>
        <taxon>Fungi</taxon>
        <taxon>Dikarya</taxon>
        <taxon>Ascomycota</taxon>
        <taxon>Pezizomycotina</taxon>
        <taxon>Dothideomycetes</taxon>
        <taxon>Pleosporomycetidae</taxon>
        <taxon>Pleosporales</taxon>
        <taxon>Pleosporineae</taxon>
        <taxon>Leptosphaeriaceae</taxon>
        <taxon>Plenodomus</taxon>
        <taxon>Plenodomus lingam/Leptosphaeria maculans species complex</taxon>
    </lineage>
</organism>
<sequence>MLCKVAPWKKYLELVHVKACIRVWTVPDLHSAEPWPPVLPAFFVFGNGENDNDDDETG</sequence>
<dbReference type="Proteomes" id="UP000002668">
    <property type="component" value="Genome"/>
</dbReference>
<keyword evidence="2" id="KW-1185">Reference proteome</keyword>
<proteinExistence type="predicted"/>
<dbReference type="EMBL" id="FP929083">
    <property type="protein sequence ID" value="CBX92000.1"/>
    <property type="molecule type" value="Genomic_DNA"/>
</dbReference>
<reference evidence="2" key="1">
    <citation type="journal article" date="2011" name="Nat. Commun.">
        <title>Effector diversification within compartments of the Leptosphaeria maculans genome affected by Repeat-Induced Point mutations.</title>
        <authorList>
            <person name="Rouxel T."/>
            <person name="Grandaubert J."/>
            <person name="Hane J.K."/>
            <person name="Hoede C."/>
            <person name="van de Wouw A.P."/>
            <person name="Couloux A."/>
            <person name="Dominguez V."/>
            <person name="Anthouard V."/>
            <person name="Bally P."/>
            <person name="Bourras S."/>
            <person name="Cozijnsen A.J."/>
            <person name="Ciuffetti L.M."/>
            <person name="Degrave A."/>
            <person name="Dilmaghani A."/>
            <person name="Duret L."/>
            <person name="Fudal I."/>
            <person name="Goodwin S.B."/>
            <person name="Gout L."/>
            <person name="Glaser N."/>
            <person name="Linglin J."/>
            <person name="Kema G.H.J."/>
            <person name="Lapalu N."/>
            <person name="Lawrence C.B."/>
            <person name="May K."/>
            <person name="Meyer M."/>
            <person name="Ollivier B."/>
            <person name="Poulain J."/>
            <person name="Schoch C.L."/>
            <person name="Simon A."/>
            <person name="Spatafora J.W."/>
            <person name="Stachowiak A."/>
            <person name="Turgeon B.G."/>
            <person name="Tyler B.M."/>
            <person name="Vincent D."/>
            <person name="Weissenbach J."/>
            <person name="Amselem J."/>
            <person name="Quesneville H."/>
            <person name="Oliver R.P."/>
            <person name="Wincker P."/>
            <person name="Balesdent M.-H."/>
            <person name="Howlett B.J."/>
        </authorList>
    </citation>
    <scope>NUCLEOTIDE SEQUENCE [LARGE SCALE GENOMIC DNA]</scope>
    <source>
        <strain evidence="2">JN3 / isolate v23.1.3 / race Av1-4-5-6-7-8</strain>
    </source>
</reference>
<gene>
    <name evidence="1" type="ORF">LEMA_uP047060.1</name>
</gene>
<evidence type="ECO:0000313" key="2">
    <source>
        <dbReference type="Proteomes" id="UP000002668"/>
    </source>
</evidence>
<name>E5R530_LEPMJ</name>
<dbReference type="HOGENOM" id="CLU_2979530_0_0_1"/>
<evidence type="ECO:0000313" key="1">
    <source>
        <dbReference type="EMBL" id="CBX92000.1"/>
    </source>
</evidence>
<dbReference type="AlphaFoldDB" id="E5R530"/>
<dbReference type="VEuPathDB" id="FungiDB:LEMA_uP047060.1"/>